<evidence type="ECO:0000313" key="10">
    <source>
        <dbReference type="EMBL" id="ODQ70321.1"/>
    </source>
</evidence>
<dbReference type="EMBL" id="KV454300">
    <property type="protein sequence ID" value="ODQ70321.1"/>
    <property type="molecule type" value="Genomic_DNA"/>
</dbReference>
<feature type="transmembrane region" description="Helical" evidence="9">
    <location>
        <begin position="476"/>
        <end position="498"/>
    </location>
</feature>
<keyword evidence="3" id="KW-0813">Transport</keyword>
<dbReference type="PANTHER" id="PTHR22601">
    <property type="entry name" value="ISP4 LIKE PROTEIN"/>
    <property type="match status" value="1"/>
</dbReference>
<evidence type="ECO:0000256" key="6">
    <source>
        <dbReference type="ARBA" id="ARBA00022927"/>
    </source>
</evidence>
<feature type="transmembrane region" description="Helical" evidence="9">
    <location>
        <begin position="368"/>
        <end position="390"/>
    </location>
</feature>
<proteinExistence type="inferred from homology"/>
<comment type="subcellular location">
    <subcellularLocation>
        <location evidence="1">Membrane</location>
        <topology evidence="1">Multi-pass membrane protein</topology>
    </subcellularLocation>
</comment>
<name>A0A1E3PY30_LIPST</name>
<feature type="transmembrane region" description="Helical" evidence="9">
    <location>
        <begin position="793"/>
        <end position="815"/>
    </location>
</feature>
<dbReference type="OrthoDB" id="9986677at2759"/>
<keyword evidence="5" id="KW-0571">Peptide transport</keyword>
<dbReference type="AlphaFoldDB" id="A0A1E3PY30"/>
<organism evidence="10 11">
    <name type="scientific">Lipomyces starkeyi NRRL Y-11557</name>
    <dbReference type="NCBI Taxonomy" id="675824"/>
    <lineage>
        <taxon>Eukaryota</taxon>
        <taxon>Fungi</taxon>
        <taxon>Dikarya</taxon>
        <taxon>Ascomycota</taxon>
        <taxon>Saccharomycotina</taxon>
        <taxon>Lipomycetes</taxon>
        <taxon>Lipomycetales</taxon>
        <taxon>Lipomycetaceae</taxon>
        <taxon>Lipomyces</taxon>
    </lineage>
</organism>
<accession>A0A1E3PY30</accession>
<evidence type="ECO:0000256" key="5">
    <source>
        <dbReference type="ARBA" id="ARBA00022856"/>
    </source>
</evidence>
<dbReference type="GO" id="GO:0015031">
    <property type="term" value="P:protein transport"/>
    <property type="evidence" value="ECO:0007669"/>
    <property type="project" value="UniProtKB-KW"/>
</dbReference>
<dbReference type="NCBIfam" id="TIGR00727">
    <property type="entry name" value="ISP4_OPT"/>
    <property type="match status" value="1"/>
</dbReference>
<dbReference type="NCBIfam" id="TIGR00728">
    <property type="entry name" value="OPT_sfam"/>
    <property type="match status" value="1"/>
</dbReference>
<comment type="similarity">
    <text evidence="2">Belongs to the oligopeptide OPT transporter family.</text>
</comment>
<dbReference type="InterPro" id="IPR004648">
    <property type="entry name" value="Oligpept_transpt"/>
</dbReference>
<gene>
    <name evidence="10" type="ORF">LIPSTDRAFT_86498</name>
</gene>
<evidence type="ECO:0000256" key="8">
    <source>
        <dbReference type="ARBA" id="ARBA00023136"/>
    </source>
</evidence>
<dbReference type="InterPro" id="IPR004813">
    <property type="entry name" value="OPT"/>
</dbReference>
<dbReference type="Proteomes" id="UP000094385">
    <property type="component" value="Unassembled WGS sequence"/>
</dbReference>
<evidence type="ECO:0000256" key="1">
    <source>
        <dbReference type="ARBA" id="ARBA00004141"/>
    </source>
</evidence>
<feature type="transmembrane region" description="Helical" evidence="9">
    <location>
        <begin position="397"/>
        <end position="423"/>
    </location>
</feature>
<protein>
    <recommendedName>
        <fullName evidence="12">OPT family small oligopeptide transporter</fullName>
    </recommendedName>
</protein>
<feature type="transmembrane region" description="Helical" evidence="9">
    <location>
        <begin position="330"/>
        <end position="348"/>
    </location>
</feature>
<dbReference type="GO" id="GO:0035673">
    <property type="term" value="F:oligopeptide transmembrane transporter activity"/>
    <property type="evidence" value="ECO:0007669"/>
    <property type="project" value="InterPro"/>
</dbReference>
<dbReference type="GO" id="GO:0016020">
    <property type="term" value="C:membrane"/>
    <property type="evidence" value="ECO:0007669"/>
    <property type="project" value="UniProtKB-SubCell"/>
</dbReference>
<keyword evidence="4 9" id="KW-0812">Transmembrane</keyword>
<evidence type="ECO:0000256" key="2">
    <source>
        <dbReference type="ARBA" id="ARBA00008807"/>
    </source>
</evidence>
<feature type="transmembrane region" description="Helical" evidence="9">
    <location>
        <begin position="764"/>
        <end position="781"/>
    </location>
</feature>
<evidence type="ECO:0008006" key="12">
    <source>
        <dbReference type="Google" id="ProtNLM"/>
    </source>
</evidence>
<reference evidence="10 11" key="1">
    <citation type="journal article" date="2016" name="Proc. Natl. Acad. Sci. U.S.A.">
        <title>Comparative genomics of biotechnologically important yeasts.</title>
        <authorList>
            <person name="Riley R."/>
            <person name="Haridas S."/>
            <person name="Wolfe K.H."/>
            <person name="Lopes M.R."/>
            <person name="Hittinger C.T."/>
            <person name="Goeker M."/>
            <person name="Salamov A.A."/>
            <person name="Wisecaver J.H."/>
            <person name="Long T.M."/>
            <person name="Calvey C.H."/>
            <person name="Aerts A.L."/>
            <person name="Barry K.W."/>
            <person name="Choi C."/>
            <person name="Clum A."/>
            <person name="Coughlan A.Y."/>
            <person name="Deshpande S."/>
            <person name="Douglass A.P."/>
            <person name="Hanson S.J."/>
            <person name="Klenk H.-P."/>
            <person name="LaButti K.M."/>
            <person name="Lapidus A."/>
            <person name="Lindquist E.A."/>
            <person name="Lipzen A.M."/>
            <person name="Meier-Kolthoff J.P."/>
            <person name="Ohm R.A."/>
            <person name="Otillar R.P."/>
            <person name="Pangilinan J.L."/>
            <person name="Peng Y."/>
            <person name="Rokas A."/>
            <person name="Rosa C.A."/>
            <person name="Scheuner C."/>
            <person name="Sibirny A.A."/>
            <person name="Slot J.C."/>
            <person name="Stielow J.B."/>
            <person name="Sun H."/>
            <person name="Kurtzman C.P."/>
            <person name="Blackwell M."/>
            <person name="Grigoriev I.V."/>
            <person name="Jeffries T.W."/>
        </authorList>
    </citation>
    <scope>NUCLEOTIDE SEQUENCE [LARGE SCALE GENOMIC DNA]</scope>
    <source>
        <strain evidence="10 11">NRRL Y-11557</strain>
    </source>
</reference>
<evidence type="ECO:0000256" key="4">
    <source>
        <dbReference type="ARBA" id="ARBA00022692"/>
    </source>
</evidence>
<evidence type="ECO:0000256" key="9">
    <source>
        <dbReference type="SAM" id="Phobius"/>
    </source>
</evidence>
<sequence>MAKDGVYINEKEADINVAVHGLEKESSNGSVDNVAREKIVSRIKVMNKTGDTGDEDLLNDRAAEFLFEKLLITGLEESLQILRKALVEHYGDVNFENETYDNIQRMVNGQEAYGQDIDTYELDCRLEAVVIKYHSPYPEVRAVTDPFDDTQMPVETIRAYILGALWVAVGSFINEFFTFRQPSLSLRSTVIQLFLFPCGKLTQLLPDWGFTFMGTRYSINPGPWSIKEQMLATIMVNAGAQTSNWMSMTVTLRHKLFFGYEWVDFGFIWLMNFASLFFGYGLAGIMRKLVIFPVKAVFPNVLPTLALSRALVVKETKTSVNGWTITRQKFFFLTFGLSFVYFFVPNFLFRALSTFNWMTWIAPKNVTLAMVTGSFIGFGVNPLPSFDWAVINYGNPLVYPFFAFMNRFLGILISGFVMVIIYWTNHKWTAYLPLNVNDVYDRYGDEYNVSRIMVDNEFRPELYKTYSPPYMSAGNLVGTGGLWAVYTCTFVYVVISEYKLLWETLKMMGASLRHPFRKSLDDFDDPHSRMMSRYLEVPDWWYVLVFVVGAGTGLASILAWPTTVPIWTVIMIFLFNIAMLMPTLVVMSRTGYSMGFGAFSVILAGFMDPGNPVTNVIIRMWGYNIDDQAESFIGDQKLAHYAKIPQRATFRAQILATLIQCCCTAGAVEALFSSVKDFCSVTQADRFVCAFPRSVYADAIMFGIINPNRVLDTIYPALKHAFWIGAVVAVPFGFAQLKWPQRLKGLNPALIGYGTIFWGSTYNLTYYIPGVYMSFFFMYLVRRRYTGWWTKYNYILTSGMSAGVAFSGVVIFAALSYTQVKLPWWGNKVYAAGVDYARKASLLEIPEQGFGLKVGEFS</sequence>
<feature type="transmembrane region" description="Helical" evidence="9">
    <location>
        <begin position="566"/>
        <end position="587"/>
    </location>
</feature>
<feature type="transmembrane region" description="Helical" evidence="9">
    <location>
        <begin position="721"/>
        <end position="739"/>
    </location>
</feature>
<feature type="transmembrane region" description="Helical" evidence="9">
    <location>
        <begin position="157"/>
        <end position="177"/>
    </location>
</feature>
<keyword evidence="7 9" id="KW-1133">Transmembrane helix</keyword>
<dbReference type="Pfam" id="PF03169">
    <property type="entry name" value="OPT"/>
    <property type="match status" value="1"/>
</dbReference>
<keyword evidence="6" id="KW-0653">Protein transport</keyword>
<evidence type="ECO:0000313" key="11">
    <source>
        <dbReference type="Proteomes" id="UP000094385"/>
    </source>
</evidence>
<evidence type="ECO:0000256" key="7">
    <source>
        <dbReference type="ARBA" id="ARBA00022989"/>
    </source>
</evidence>
<feature type="transmembrane region" description="Helical" evidence="9">
    <location>
        <begin position="289"/>
        <end position="310"/>
    </location>
</feature>
<keyword evidence="11" id="KW-1185">Reference proteome</keyword>
<feature type="transmembrane region" description="Helical" evidence="9">
    <location>
        <begin position="262"/>
        <end position="283"/>
    </location>
</feature>
<evidence type="ECO:0000256" key="3">
    <source>
        <dbReference type="ARBA" id="ARBA00022448"/>
    </source>
</evidence>
<feature type="transmembrane region" description="Helical" evidence="9">
    <location>
        <begin position="540"/>
        <end position="560"/>
    </location>
</feature>
<keyword evidence="8 9" id="KW-0472">Membrane</keyword>